<proteinExistence type="predicted"/>
<reference evidence="2 3" key="1">
    <citation type="submission" date="2015-07" db="EMBL/GenBank/DDBJ databases">
        <title>Emmonsia species relationships and genome sequence.</title>
        <authorList>
            <consortium name="The Broad Institute Genomics Platform"/>
            <person name="Cuomo C.A."/>
            <person name="Munoz J.F."/>
            <person name="Imamovic A."/>
            <person name="Priest M.E."/>
            <person name="Young S."/>
            <person name="Clay O.K."/>
            <person name="McEwen J.G."/>
        </authorList>
    </citation>
    <scope>NUCLEOTIDE SEQUENCE [LARGE SCALE GENOMIC DNA]</scope>
    <source>
        <strain evidence="2 3">UAMH 9510</strain>
    </source>
</reference>
<dbReference type="AlphaFoldDB" id="A0A1J9Q1H5"/>
<comment type="caution">
    <text evidence="2">The sequence shown here is derived from an EMBL/GenBank/DDBJ whole genome shotgun (WGS) entry which is preliminary data.</text>
</comment>
<dbReference type="Proteomes" id="UP000182235">
    <property type="component" value="Unassembled WGS sequence"/>
</dbReference>
<dbReference type="VEuPathDB" id="FungiDB:AJ78_08754"/>
<feature type="region of interest" description="Disordered" evidence="1">
    <location>
        <begin position="84"/>
        <end position="124"/>
    </location>
</feature>
<name>A0A1J9Q1H5_9EURO</name>
<protein>
    <submittedName>
        <fullName evidence="2">Uncharacterized protein</fullName>
    </submittedName>
</protein>
<gene>
    <name evidence="2" type="ORF">AJ78_08754</name>
</gene>
<evidence type="ECO:0000256" key="1">
    <source>
        <dbReference type="SAM" id="MobiDB-lite"/>
    </source>
</evidence>
<organism evidence="2 3">
    <name type="scientific">Emergomyces pasteurianus Ep9510</name>
    <dbReference type="NCBI Taxonomy" id="1447872"/>
    <lineage>
        <taxon>Eukaryota</taxon>
        <taxon>Fungi</taxon>
        <taxon>Dikarya</taxon>
        <taxon>Ascomycota</taxon>
        <taxon>Pezizomycotina</taxon>
        <taxon>Eurotiomycetes</taxon>
        <taxon>Eurotiomycetidae</taxon>
        <taxon>Onygenales</taxon>
        <taxon>Ajellomycetaceae</taxon>
        <taxon>Emergomyces</taxon>
    </lineage>
</organism>
<accession>A0A1J9Q1H5</accession>
<evidence type="ECO:0000313" key="2">
    <source>
        <dbReference type="EMBL" id="OJD10095.1"/>
    </source>
</evidence>
<sequence length="146" mass="16223">MAITWILSRHTVPLRSILRLWPTHPDKSQMDKPLYSSLIDAEPLRSYRKGGYRPVALREYLKAGRYRVSDTILSTAVNAAQSNPLNTNSSSARGACTQSQSRGGQGRDGYCGEGRETSNPPSTCSQCERGHYSICWLANLNKAFDE</sequence>
<dbReference type="OrthoDB" id="5979581at2759"/>
<dbReference type="EMBL" id="LGRN01000941">
    <property type="protein sequence ID" value="OJD10095.1"/>
    <property type="molecule type" value="Genomic_DNA"/>
</dbReference>
<evidence type="ECO:0000313" key="3">
    <source>
        <dbReference type="Proteomes" id="UP000182235"/>
    </source>
</evidence>
<feature type="compositionally biased region" description="Gly residues" evidence="1">
    <location>
        <begin position="103"/>
        <end position="112"/>
    </location>
</feature>
<keyword evidence="3" id="KW-1185">Reference proteome</keyword>